<evidence type="ECO:0000256" key="1">
    <source>
        <dbReference type="ARBA" id="ARBA00007598"/>
    </source>
</evidence>
<evidence type="ECO:0000259" key="5">
    <source>
        <dbReference type="Pfam" id="PF03446"/>
    </source>
</evidence>
<dbReference type="AlphaFoldDB" id="A0A0B7MPF1"/>
<evidence type="ECO:0000256" key="4">
    <source>
        <dbReference type="PIRSR" id="PIRSR000103-1"/>
    </source>
</evidence>
<evidence type="ECO:0000313" key="8">
    <source>
        <dbReference type="Proteomes" id="UP000054107"/>
    </source>
</evidence>
<keyword evidence="3" id="KW-0520">NAD</keyword>
<dbReference type="Pfam" id="PF14833">
    <property type="entry name" value="NAD_binding_11"/>
    <property type="match status" value="1"/>
</dbReference>
<dbReference type="PROSITE" id="PS00895">
    <property type="entry name" value="3_HYDROXYISOBUT_DH"/>
    <property type="match status" value="1"/>
</dbReference>
<comment type="similarity">
    <text evidence="1">Belongs to the HIBADH-related family. NP60 subfamily.</text>
</comment>
<keyword evidence="8" id="KW-1185">Reference proteome</keyword>
<dbReference type="EMBL" id="LN719426">
    <property type="protein sequence ID" value="CEP07766.1"/>
    <property type="molecule type" value="Genomic_DNA"/>
</dbReference>
<evidence type="ECO:0000313" key="7">
    <source>
        <dbReference type="EMBL" id="CEP07766.1"/>
    </source>
</evidence>
<feature type="active site" evidence="4">
    <location>
        <position position="179"/>
    </location>
</feature>
<proteinExistence type="inferred from homology"/>
<dbReference type="PANTHER" id="PTHR43580">
    <property type="entry name" value="OXIDOREDUCTASE GLYR1-RELATED"/>
    <property type="match status" value="1"/>
</dbReference>
<dbReference type="InterPro" id="IPR051265">
    <property type="entry name" value="HIBADH-related_NP60_sf"/>
</dbReference>
<dbReference type="GO" id="GO:0016491">
    <property type="term" value="F:oxidoreductase activity"/>
    <property type="evidence" value="ECO:0007669"/>
    <property type="project" value="UniProtKB-KW"/>
</dbReference>
<organism evidence="7 8">
    <name type="scientific">Parasitella parasitica</name>
    <dbReference type="NCBI Taxonomy" id="35722"/>
    <lineage>
        <taxon>Eukaryota</taxon>
        <taxon>Fungi</taxon>
        <taxon>Fungi incertae sedis</taxon>
        <taxon>Mucoromycota</taxon>
        <taxon>Mucoromycotina</taxon>
        <taxon>Mucoromycetes</taxon>
        <taxon>Mucorales</taxon>
        <taxon>Mucorineae</taxon>
        <taxon>Mucoraceae</taxon>
        <taxon>Parasitella</taxon>
    </lineage>
</organism>
<name>A0A0B7MPF1_9FUNG</name>
<accession>A0A0B7MPF1</accession>
<gene>
    <name evidence="7" type="primary">PARPA_01074.1 scaffold 1359</name>
</gene>
<dbReference type="Proteomes" id="UP000054107">
    <property type="component" value="Unassembled WGS sequence"/>
</dbReference>
<dbReference type="PIRSF" id="PIRSF000103">
    <property type="entry name" value="HIBADH"/>
    <property type="match status" value="1"/>
</dbReference>
<dbReference type="Gene3D" id="3.40.50.720">
    <property type="entry name" value="NAD(P)-binding Rossmann-like Domain"/>
    <property type="match status" value="1"/>
</dbReference>
<dbReference type="Pfam" id="PF03446">
    <property type="entry name" value="NAD_binding_2"/>
    <property type="match status" value="1"/>
</dbReference>
<evidence type="ECO:0008006" key="9">
    <source>
        <dbReference type="Google" id="ProtNLM"/>
    </source>
</evidence>
<feature type="domain" description="6-phosphogluconate dehydrogenase NADP-binding" evidence="5">
    <location>
        <begin position="7"/>
        <end position="167"/>
    </location>
</feature>
<dbReference type="OrthoDB" id="435038at2759"/>
<dbReference type="InterPro" id="IPR002204">
    <property type="entry name" value="3-OH-isobutyrate_DH-rel_CS"/>
</dbReference>
<dbReference type="InterPro" id="IPR015815">
    <property type="entry name" value="HIBADH-related"/>
</dbReference>
<dbReference type="SUPFAM" id="SSF51735">
    <property type="entry name" value="NAD(P)-binding Rossmann-fold domains"/>
    <property type="match status" value="1"/>
</dbReference>
<feature type="domain" description="3-hydroxyisobutyrate dehydrogenase-like NAD-binding" evidence="6">
    <location>
        <begin position="177"/>
        <end position="286"/>
    </location>
</feature>
<dbReference type="InterPro" id="IPR013328">
    <property type="entry name" value="6PGD_dom2"/>
</dbReference>
<reference evidence="7 8" key="1">
    <citation type="submission" date="2014-09" db="EMBL/GenBank/DDBJ databases">
        <authorList>
            <person name="Ellenberger Sabrina"/>
        </authorList>
    </citation>
    <scope>NUCLEOTIDE SEQUENCE [LARGE SCALE GENOMIC DNA]</scope>
    <source>
        <strain evidence="7 8">CBS 412.66</strain>
    </source>
</reference>
<dbReference type="GO" id="GO:0050661">
    <property type="term" value="F:NADP binding"/>
    <property type="evidence" value="ECO:0007669"/>
    <property type="project" value="InterPro"/>
</dbReference>
<dbReference type="InterPro" id="IPR036291">
    <property type="entry name" value="NAD(P)-bd_dom_sf"/>
</dbReference>
<dbReference type="InterPro" id="IPR029154">
    <property type="entry name" value="HIBADH-like_NADP-bd"/>
</dbReference>
<dbReference type="Gene3D" id="1.10.1040.10">
    <property type="entry name" value="N-(1-d-carboxylethyl)-l-norvaline Dehydrogenase, domain 2"/>
    <property type="match status" value="1"/>
</dbReference>
<sequence>MSNSPQCAYIGLGSMGKSMAGHIAKKLESLNYPSLLAYNRTRERAQVLKETHPVEVAESLKQVAESADIIFSCLLNDAAVVETVNSLKPYLKPGAILVESSTISPALAQSLAAELKQKDVSYIACPVVGPPVQAASGSLTVLLAGPAEARQQVLPLLDQVIGKKVINLGQDVGESLRLKLCANFFVTSVVEVVAEGMTLGEAAGVGQEKVKELLDSLFPNTLFGIYAGRMLNNTYRNEIAFPISGAQKDVGHITKMAKENGVSLPVTEIFLENAKKVQEKQGNIDLSGIVGNLRVKAGLGFDLENKKAKLV</sequence>
<dbReference type="GO" id="GO:0051287">
    <property type="term" value="F:NAD binding"/>
    <property type="evidence" value="ECO:0007669"/>
    <property type="project" value="InterPro"/>
</dbReference>
<dbReference type="SUPFAM" id="SSF48179">
    <property type="entry name" value="6-phosphogluconate dehydrogenase C-terminal domain-like"/>
    <property type="match status" value="1"/>
</dbReference>
<keyword evidence="2" id="KW-0560">Oxidoreductase</keyword>
<evidence type="ECO:0000256" key="3">
    <source>
        <dbReference type="ARBA" id="ARBA00023027"/>
    </source>
</evidence>
<protein>
    <recommendedName>
        <fullName evidence="9">6-phosphogluconate dehydrogenase NADP-binding domain-containing protein</fullName>
    </recommendedName>
</protein>
<dbReference type="STRING" id="35722.A0A0B7MPF1"/>
<evidence type="ECO:0000256" key="2">
    <source>
        <dbReference type="ARBA" id="ARBA00023002"/>
    </source>
</evidence>
<evidence type="ECO:0000259" key="6">
    <source>
        <dbReference type="Pfam" id="PF14833"/>
    </source>
</evidence>
<dbReference type="InterPro" id="IPR006115">
    <property type="entry name" value="6PGDH_NADP-bd"/>
</dbReference>
<dbReference type="PANTHER" id="PTHR43580:SF8">
    <property type="entry name" value="6-PHOSPHOGLUCONATE DEHYDROGENASE NADP-BINDING DOMAIN-CONTAINING PROTEIN-RELATED"/>
    <property type="match status" value="1"/>
</dbReference>
<dbReference type="InterPro" id="IPR008927">
    <property type="entry name" value="6-PGluconate_DH-like_C_sf"/>
</dbReference>